<dbReference type="GO" id="GO:0005829">
    <property type="term" value="C:cytosol"/>
    <property type="evidence" value="ECO:0007669"/>
    <property type="project" value="TreeGrafter"/>
</dbReference>
<dbReference type="EMBL" id="CAADIO010000050">
    <property type="protein sequence ID" value="VFR97165.1"/>
    <property type="molecule type" value="Genomic_DNA"/>
</dbReference>
<evidence type="ECO:0000313" key="2">
    <source>
        <dbReference type="EMBL" id="VFR97165.1"/>
    </source>
</evidence>
<dbReference type="PANTHER" id="PTHR10491:SF4">
    <property type="entry name" value="METHIONINE ADENOSYLTRANSFERASE 2 SUBUNIT BETA"/>
    <property type="match status" value="1"/>
</dbReference>
<dbReference type="InterPro" id="IPR005913">
    <property type="entry name" value="dTDP_dehydrorham_reduct"/>
</dbReference>
<accession>A0A484VEI2</accession>
<evidence type="ECO:0000259" key="1">
    <source>
        <dbReference type="Pfam" id="PF04321"/>
    </source>
</evidence>
<dbReference type="Gene3D" id="3.40.50.720">
    <property type="entry name" value="NAD(P)-binding Rossmann-like Domain"/>
    <property type="match status" value="1"/>
</dbReference>
<organism evidence="2">
    <name type="scientific">plant metagenome</name>
    <dbReference type="NCBI Taxonomy" id="1297885"/>
    <lineage>
        <taxon>unclassified sequences</taxon>
        <taxon>metagenomes</taxon>
        <taxon>organismal metagenomes</taxon>
    </lineage>
</organism>
<proteinExistence type="predicted"/>
<dbReference type="InterPro" id="IPR029903">
    <property type="entry name" value="RmlD-like-bd"/>
</dbReference>
<dbReference type="GO" id="GO:0008831">
    <property type="term" value="F:dTDP-4-dehydrorhamnose reductase activity"/>
    <property type="evidence" value="ECO:0007669"/>
    <property type="project" value="UniProtKB-EC"/>
</dbReference>
<feature type="domain" description="RmlD-like substrate binding" evidence="1">
    <location>
        <begin position="3"/>
        <end position="269"/>
    </location>
</feature>
<dbReference type="InterPro" id="IPR036291">
    <property type="entry name" value="NAD(P)-bd_dom_sf"/>
</dbReference>
<dbReference type="PANTHER" id="PTHR10491">
    <property type="entry name" value="DTDP-4-DEHYDRORHAMNOSE REDUCTASE"/>
    <property type="match status" value="1"/>
</dbReference>
<dbReference type="Pfam" id="PF04321">
    <property type="entry name" value="RmlD_sub_bind"/>
    <property type="match status" value="1"/>
</dbReference>
<protein>
    <submittedName>
        <fullName evidence="2">dTDP-4-dehydrorhamnose reductase</fullName>
        <ecNumber evidence="2">1.1.1.133</ecNumber>
    </submittedName>
</protein>
<dbReference type="SUPFAM" id="SSF51735">
    <property type="entry name" value="NAD(P)-binding Rossmann-fold domains"/>
    <property type="match status" value="1"/>
</dbReference>
<dbReference type="EC" id="1.1.1.133" evidence="2"/>
<dbReference type="NCBIfam" id="TIGR01214">
    <property type="entry name" value="rmlD"/>
    <property type="match status" value="1"/>
</dbReference>
<dbReference type="CDD" id="cd05254">
    <property type="entry name" value="dTDP_HR_like_SDR_e"/>
    <property type="match status" value="1"/>
</dbReference>
<dbReference type="AlphaFoldDB" id="A0A484VEI2"/>
<keyword evidence="2" id="KW-0560">Oxidoreductase</keyword>
<dbReference type="GO" id="GO:0019305">
    <property type="term" value="P:dTDP-rhamnose biosynthetic process"/>
    <property type="evidence" value="ECO:0007669"/>
    <property type="project" value="TreeGrafter"/>
</dbReference>
<name>A0A484VEI2_9ZZZZ</name>
<sequence length="277" mass="29633">MGEVQAWSRQDADLSDPAALAANLAGVCADVIVNASAYTAVDKAETDSATAFAVNGDAVACLAQHATAQGALLVHYSTDYVFDGTKQGSYLPDDVCAPLSVYGKSKRQGEEAILASGCDTLVLRTSWVYSVHGGNFIKTVLRLAAERKELGMVADQWGAPTSAEFIADVTADAILARRGGRLASGIHHLTAAGRTNWCELARYVVARAQAQGLTLRASPERIRAIRTQDYPLPAPRPRNSSLAYGPLADALDLQFPEWPVYVNRVVDQLCRQLVSQS</sequence>
<gene>
    <name evidence="2" type="ORF">RAN3_2778</name>
</gene>
<dbReference type="Gene3D" id="3.90.25.10">
    <property type="entry name" value="UDP-galactose 4-epimerase, domain 1"/>
    <property type="match status" value="1"/>
</dbReference>
<reference evidence="2" key="1">
    <citation type="submission" date="2019-03" db="EMBL/GenBank/DDBJ databases">
        <authorList>
            <person name="Danneels B."/>
        </authorList>
    </citation>
    <scope>NUCLEOTIDE SEQUENCE</scope>
</reference>